<evidence type="ECO:0000313" key="2">
    <source>
        <dbReference type="EMBL" id="KAF2441882.1"/>
    </source>
</evidence>
<feature type="compositionally biased region" description="Basic and acidic residues" evidence="1">
    <location>
        <begin position="201"/>
        <end position="217"/>
    </location>
</feature>
<evidence type="ECO:0000256" key="1">
    <source>
        <dbReference type="SAM" id="MobiDB-lite"/>
    </source>
</evidence>
<feature type="region of interest" description="Disordered" evidence="1">
    <location>
        <begin position="190"/>
        <end position="217"/>
    </location>
</feature>
<protein>
    <submittedName>
        <fullName evidence="2">Uncharacterized protein</fullName>
    </submittedName>
</protein>
<feature type="region of interest" description="Disordered" evidence="1">
    <location>
        <begin position="37"/>
        <end position="60"/>
    </location>
</feature>
<proteinExistence type="predicted"/>
<keyword evidence="3" id="KW-1185">Reference proteome</keyword>
<gene>
    <name evidence="2" type="ORF">P171DRAFT_81439</name>
</gene>
<dbReference type="AlphaFoldDB" id="A0A9P4PDJ2"/>
<name>A0A9P4PDJ2_9PLEO</name>
<accession>A0A9P4PDJ2</accession>
<evidence type="ECO:0000313" key="3">
    <source>
        <dbReference type="Proteomes" id="UP000799764"/>
    </source>
</evidence>
<sequence>MPLGSLSSELASGRGMPWLCKRPFRLLETRDARLEISKAKQSKAKQSMATTSARGQPPRLGDVQVDAVQRDAGREYCLPHSGRAEQQAALVGELEQASRQSGWHGCNEKAFARTTPGRQDDRYLDSRDWRLHTTDAQWGGNGAAAELANVWPCMNSEQRPPAQRALSIPVGRRLLADRPARTLHASWGAADGTTTDCATTGRHDKSSRRRGDVASWW</sequence>
<reference evidence="2" key="1">
    <citation type="journal article" date="2020" name="Stud. Mycol.">
        <title>101 Dothideomycetes genomes: a test case for predicting lifestyles and emergence of pathogens.</title>
        <authorList>
            <person name="Haridas S."/>
            <person name="Albert R."/>
            <person name="Binder M."/>
            <person name="Bloem J."/>
            <person name="Labutti K."/>
            <person name="Salamov A."/>
            <person name="Andreopoulos B."/>
            <person name="Baker S."/>
            <person name="Barry K."/>
            <person name="Bills G."/>
            <person name="Bluhm B."/>
            <person name="Cannon C."/>
            <person name="Castanera R."/>
            <person name="Culley D."/>
            <person name="Daum C."/>
            <person name="Ezra D."/>
            <person name="Gonzalez J."/>
            <person name="Henrissat B."/>
            <person name="Kuo A."/>
            <person name="Liang C."/>
            <person name="Lipzen A."/>
            <person name="Lutzoni F."/>
            <person name="Magnuson J."/>
            <person name="Mondo S."/>
            <person name="Nolan M."/>
            <person name="Ohm R."/>
            <person name="Pangilinan J."/>
            <person name="Park H.-J."/>
            <person name="Ramirez L."/>
            <person name="Alfaro M."/>
            <person name="Sun H."/>
            <person name="Tritt A."/>
            <person name="Yoshinaga Y."/>
            <person name="Zwiers L.-H."/>
            <person name="Turgeon B."/>
            <person name="Goodwin S."/>
            <person name="Spatafora J."/>
            <person name="Crous P."/>
            <person name="Grigoriev I."/>
        </authorList>
    </citation>
    <scope>NUCLEOTIDE SEQUENCE</scope>
    <source>
        <strain evidence="2">CBS 690.94</strain>
    </source>
</reference>
<dbReference type="EMBL" id="MU001505">
    <property type="protein sequence ID" value="KAF2441882.1"/>
    <property type="molecule type" value="Genomic_DNA"/>
</dbReference>
<dbReference type="Proteomes" id="UP000799764">
    <property type="component" value="Unassembled WGS sequence"/>
</dbReference>
<feature type="compositionally biased region" description="Low complexity" evidence="1">
    <location>
        <begin position="190"/>
        <end position="200"/>
    </location>
</feature>
<organism evidence="2 3">
    <name type="scientific">Karstenula rhodostoma CBS 690.94</name>
    <dbReference type="NCBI Taxonomy" id="1392251"/>
    <lineage>
        <taxon>Eukaryota</taxon>
        <taxon>Fungi</taxon>
        <taxon>Dikarya</taxon>
        <taxon>Ascomycota</taxon>
        <taxon>Pezizomycotina</taxon>
        <taxon>Dothideomycetes</taxon>
        <taxon>Pleosporomycetidae</taxon>
        <taxon>Pleosporales</taxon>
        <taxon>Massarineae</taxon>
        <taxon>Didymosphaeriaceae</taxon>
        <taxon>Karstenula</taxon>
    </lineage>
</organism>
<comment type="caution">
    <text evidence="2">The sequence shown here is derived from an EMBL/GenBank/DDBJ whole genome shotgun (WGS) entry which is preliminary data.</text>
</comment>